<dbReference type="PANTHER" id="PTHR35896:SF3">
    <property type="entry name" value="MAJOR FACILITATOR SUPERFAMILY TRANSPORTER"/>
    <property type="match status" value="1"/>
</dbReference>
<organism evidence="2 3">
    <name type="scientific">Cladobotryum mycophilum</name>
    <dbReference type="NCBI Taxonomy" id="491253"/>
    <lineage>
        <taxon>Eukaryota</taxon>
        <taxon>Fungi</taxon>
        <taxon>Dikarya</taxon>
        <taxon>Ascomycota</taxon>
        <taxon>Pezizomycotina</taxon>
        <taxon>Sordariomycetes</taxon>
        <taxon>Hypocreomycetidae</taxon>
        <taxon>Hypocreales</taxon>
        <taxon>Hypocreaceae</taxon>
        <taxon>Cladobotryum</taxon>
    </lineage>
</organism>
<reference evidence="2 3" key="1">
    <citation type="submission" date="2024-01" db="EMBL/GenBank/DDBJ databases">
        <title>Complete genome of Cladobotryum mycophilum ATHUM6906.</title>
        <authorList>
            <person name="Christinaki A.C."/>
            <person name="Myridakis A.I."/>
            <person name="Kouvelis V.N."/>
        </authorList>
    </citation>
    <scope>NUCLEOTIDE SEQUENCE [LARGE SCALE GENOMIC DNA]</scope>
    <source>
        <strain evidence="2 3">ATHUM6906</strain>
    </source>
</reference>
<proteinExistence type="predicted"/>
<comment type="caution">
    <text evidence="2">The sequence shown here is derived from an EMBL/GenBank/DDBJ whole genome shotgun (WGS) entry which is preliminary data.</text>
</comment>
<evidence type="ECO:0000256" key="1">
    <source>
        <dbReference type="SAM" id="Phobius"/>
    </source>
</evidence>
<name>A0ABR0SJR9_9HYPO</name>
<evidence type="ECO:0000313" key="3">
    <source>
        <dbReference type="Proteomes" id="UP001338125"/>
    </source>
</evidence>
<gene>
    <name evidence="2" type="ORF">PT974_05411</name>
</gene>
<dbReference type="EMBL" id="JAVFKD010000012">
    <property type="protein sequence ID" value="KAK5992015.1"/>
    <property type="molecule type" value="Genomic_DNA"/>
</dbReference>
<feature type="transmembrane region" description="Helical" evidence="1">
    <location>
        <begin position="36"/>
        <end position="57"/>
    </location>
</feature>
<protein>
    <submittedName>
        <fullName evidence="2">Uncharacterized protein</fullName>
    </submittedName>
</protein>
<sequence length="215" mass="24799">MQQTYLWSRRHSLLRAPTLPPFEKRRRSLLITPRRIFFLIFLLIVGPPTFYLFGGALSRLWSLDKSAAWSSQITNCGSTARDAVRRGCVFDPINIAWQLPACRDVNLIESFMDFYPRKGQDYIWDMYADADGHSRPLKQEATARKSVVYVHREFAAMRCNYRWKEVNKVLLNDQPLSEALSDEGWASQCGELWVDETGGKGTLVPITVEYPECRS</sequence>
<dbReference type="PANTHER" id="PTHR35896">
    <property type="entry name" value="IG-LIKE DOMAIN-CONTAINING PROTEIN"/>
    <property type="match status" value="1"/>
</dbReference>
<keyword evidence="1" id="KW-0812">Transmembrane</keyword>
<dbReference type="Proteomes" id="UP001338125">
    <property type="component" value="Unassembled WGS sequence"/>
</dbReference>
<dbReference type="InterPro" id="IPR053008">
    <property type="entry name" value="Phomopsin_biosynth_assoc"/>
</dbReference>
<keyword evidence="1" id="KW-0472">Membrane</keyword>
<keyword evidence="1" id="KW-1133">Transmembrane helix</keyword>
<evidence type="ECO:0000313" key="2">
    <source>
        <dbReference type="EMBL" id="KAK5992015.1"/>
    </source>
</evidence>
<accession>A0ABR0SJR9</accession>
<keyword evidence="3" id="KW-1185">Reference proteome</keyword>